<dbReference type="PANTHER" id="PTHR26379:SF187">
    <property type="entry name" value="OS07G0655300 PROTEIN"/>
    <property type="match status" value="1"/>
</dbReference>
<dbReference type="eggNOG" id="KOG1987">
    <property type="taxonomic scope" value="Eukaryota"/>
</dbReference>
<feature type="domain" description="BTB" evidence="3">
    <location>
        <begin position="4"/>
        <end position="73"/>
    </location>
</feature>
<dbReference type="SUPFAM" id="SSF54695">
    <property type="entry name" value="POZ domain"/>
    <property type="match status" value="1"/>
</dbReference>
<dbReference type="EnsemblPlants" id="LPERR10G07710.1">
    <property type="protein sequence ID" value="LPERR10G07710.1"/>
    <property type="gene ID" value="LPERR10G07710"/>
</dbReference>
<reference evidence="4" key="3">
    <citation type="submission" date="2015-04" db="UniProtKB">
        <authorList>
            <consortium name="EnsemblPlants"/>
        </authorList>
    </citation>
    <scope>IDENTIFICATION</scope>
</reference>
<dbReference type="STRING" id="77586.A0A0D9XJW9"/>
<dbReference type="Gramene" id="LPERR10G07710.1">
    <property type="protein sequence ID" value="LPERR10G07710.1"/>
    <property type="gene ID" value="LPERR10G07710"/>
</dbReference>
<dbReference type="InterPro" id="IPR000210">
    <property type="entry name" value="BTB/POZ_dom"/>
</dbReference>
<dbReference type="PANTHER" id="PTHR26379">
    <property type="entry name" value="BTB/POZ AND MATH DOMAIN-CONTAINING PROTEIN 1"/>
    <property type="match status" value="1"/>
</dbReference>
<dbReference type="InterPro" id="IPR056423">
    <property type="entry name" value="BACK_BPM_SPOP"/>
</dbReference>
<evidence type="ECO:0000256" key="2">
    <source>
        <dbReference type="ARBA" id="ARBA00010846"/>
    </source>
</evidence>
<dbReference type="GO" id="GO:0016567">
    <property type="term" value="P:protein ubiquitination"/>
    <property type="evidence" value="ECO:0007669"/>
    <property type="project" value="InterPro"/>
</dbReference>
<dbReference type="InterPro" id="IPR045005">
    <property type="entry name" value="BPM1-6"/>
</dbReference>
<accession>A0A0D9XJW9</accession>
<dbReference type="AlphaFoldDB" id="A0A0D9XJW9"/>
<dbReference type="Pfam" id="PF00651">
    <property type="entry name" value="BTB"/>
    <property type="match status" value="1"/>
</dbReference>
<evidence type="ECO:0000256" key="1">
    <source>
        <dbReference type="ARBA" id="ARBA00004906"/>
    </source>
</evidence>
<evidence type="ECO:0000313" key="4">
    <source>
        <dbReference type="EnsemblPlants" id="LPERR10G07710.1"/>
    </source>
</evidence>
<dbReference type="Proteomes" id="UP000032180">
    <property type="component" value="Chromosome 10"/>
</dbReference>
<dbReference type="SMART" id="SM00225">
    <property type="entry name" value="BTB"/>
    <property type="match status" value="1"/>
</dbReference>
<dbReference type="Gene3D" id="3.30.710.10">
    <property type="entry name" value="Potassium Channel Kv1.1, Chain A"/>
    <property type="match status" value="1"/>
</dbReference>
<keyword evidence="5" id="KW-1185">Reference proteome</keyword>
<proteinExistence type="inferred from homology"/>
<dbReference type="InterPro" id="IPR011333">
    <property type="entry name" value="SKP1/BTB/POZ_sf"/>
</dbReference>
<dbReference type="PROSITE" id="PS50097">
    <property type="entry name" value="BTB"/>
    <property type="match status" value="1"/>
</dbReference>
<organism evidence="4 5">
    <name type="scientific">Leersia perrieri</name>
    <dbReference type="NCBI Taxonomy" id="77586"/>
    <lineage>
        <taxon>Eukaryota</taxon>
        <taxon>Viridiplantae</taxon>
        <taxon>Streptophyta</taxon>
        <taxon>Embryophyta</taxon>
        <taxon>Tracheophyta</taxon>
        <taxon>Spermatophyta</taxon>
        <taxon>Magnoliopsida</taxon>
        <taxon>Liliopsida</taxon>
        <taxon>Poales</taxon>
        <taxon>Poaceae</taxon>
        <taxon>BOP clade</taxon>
        <taxon>Oryzoideae</taxon>
        <taxon>Oryzeae</taxon>
        <taxon>Oryzinae</taxon>
        <taxon>Leersia</taxon>
    </lineage>
</organism>
<dbReference type="Pfam" id="PF24570">
    <property type="entry name" value="BACK_BPM_SPOP"/>
    <property type="match status" value="1"/>
</dbReference>
<dbReference type="Gene3D" id="6.10.250.3030">
    <property type="match status" value="1"/>
</dbReference>
<reference evidence="5" key="2">
    <citation type="submission" date="2013-12" db="EMBL/GenBank/DDBJ databases">
        <authorList>
            <person name="Yu Y."/>
            <person name="Lee S."/>
            <person name="de Baynast K."/>
            <person name="Wissotski M."/>
            <person name="Liu L."/>
            <person name="Talag J."/>
            <person name="Goicoechea J."/>
            <person name="Angelova A."/>
            <person name="Jetty R."/>
            <person name="Kudrna D."/>
            <person name="Golser W."/>
            <person name="Rivera L."/>
            <person name="Zhang J."/>
            <person name="Wing R."/>
        </authorList>
    </citation>
    <scope>NUCLEOTIDE SEQUENCE</scope>
</reference>
<evidence type="ECO:0000313" key="5">
    <source>
        <dbReference type="Proteomes" id="UP000032180"/>
    </source>
</evidence>
<comment type="similarity">
    <text evidence="2">Belongs to the Tdpoz family.</text>
</comment>
<reference evidence="4 5" key="1">
    <citation type="submission" date="2012-08" db="EMBL/GenBank/DDBJ databases">
        <title>Oryza genome evolution.</title>
        <authorList>
            <person name="Wing R.A."/>
        </authorList>
    </citation>
    <scope>NUCLEOTIDE SEQUENCE</scope>
</reference>
<protein>
    <recommendedName>
        <fullName evidence="3">BTB domain-containing protein</fullName>
    </recommendedName>
</protein>
<comment type="pathway">
    <text evidence="1">Protein modification; protein ubiquitination.</text>
</comment>
<evidence type="ECO:0000259" key="3">
    <source>
        <dbReference type="PROSITE" id="PS50097"/>
    </source>
</evidence>
<dbReference type="HOGENOM" id="CLU_004253_9_2_1"/>
<sequence>MVGADVAFQVSGKQFMAHRCVLAARSPVFMVELYGRPMEESSTNHVIRIDDMEPKVFEALLSFIYTDSFPKMKKQDEVAMAQHLLGAAERYDLKRLRLMCEDKLCRHVSKSNVTDMLTLVDQRPSCQGLKKACFEFLLKSPKVLSEVVAMEAFDHLIKELSLSTLAARG</sequence>
<name>A0A0D9XJW9_9ORYZ</name>